<dbReference type="AlphaFoldDB" id="A0A6A4S3I4"/>
<sequence>MLMRETTSRIEACLTQRLSRSQVKTLEEAADVRSNAHVYVFRAADFDCETRFLKKKIKIYEQTVWSHIDEVIIRKQFSRRADK</sequence>
<dbReference type="EMBL" id="VEVO01000019">
    <property type="protein sequence ID" value="KAF0026795.1"/>
    <property type="molecule type" value="Genomic_DNA"/>
</dbReference>
<name>A0A6A4S3I4_SCOMX</name>
<evidence type="ECO:0000313" key="1">
    <source>
        <dbReference type="EMBL" id="KAF0026795.1"/>
    </source>
</evidence>
<gene>
    <name evidence="1" type="ORF">F2P81_021532</name>
</gene>
<proteinExistence type="predicted"/>
<dbReference type="Proteomes" id="UP000438429">
    <property type="component" value="Unassembled WGS sequence"/>
</dbReference>
<organism evidence="1 2">
    <name type="scientific">Scophthalmus maximus</name>
    <name type="common">Turbot</name>
    <name type="synonym">Psetta maxima</name>
    <dbReference type="NCBI Taxonomy" id="52904"/>
    <lineage>
        <taxon>Eukaryota</taxon>
        <taxon>Metazoa</taxon>
        <taxon>Chordata</taxon>
        <taxon>Craniata</taxon>
        <taxon>Vertebrata</taxon>
        <taxon>Euteleostomi</taxon>
        <taxon>Actinopterygii</taxon>
        <taxon>Neopterygii</taxon>
        <taxon>Teleostei</taxon>
        <taxon>Neoteleostei</taxon>
        <taxon>Acanthomorphata</taxon>
        <taxon>Carangaria</taxon>
        <taxon>Pleuronectiformes</taxon>
        <taxon>Pleuronectoidei</taxon>
        <taxon>Scophthalmidae</taxon>
        <taxon>Scophthalmus</taxon>
    </lineage>
</organism>
<evidence type="ECO:0000313" key="2">
    <source>
        <dbReference type="Proteomes" id="UP000438429"/>
    </source>
</evidence>
<protein>
    <submittedName>
        <fullName evidence="1">Uncharacterized protein</fullName>
    </submittedName>
</protein>
<comment type="caution">
    <text evidence="1">The sequence shown here is derived from an EMBL/GenBank/DDBJ whole genome shotgun (WGS) entry which is preliminary data.</text>
</comment>
<reference evidence="1 2" key="1">
    <citation type="submission" date="2019-06" db="EMBL/GenBank/DDBJ databases">
        <title>Draft genomes of female and male turbot (Scophthalmus maximus).</title>
        <authorList>
            <person name="Xu H."/>
            <person name="Xu X.-W."/>
            <person name="Shao C."/>
            <person name="Chen S."/>
        </authorList>
    </citation>
    <scope>NUCLEOTIDE SEQUENCE [LARGE SCALE GENOMIC DNA]</scope>
    <source>
        <strain evidence="1">Ysfricsl-2016a</strain>
        <tissue evidence="1">Blood</tissue>
    </source>
</reference>
<accession>A0A6A4S3I4</accession>